<keyword evidence="3" id="KW-1185">Reference proteome</keyword>
<dbReference type="RefSeq" id="WP_119524931.1">
    <property type="nucleotide sequence ID" value="NZ_NRHC01000039.1"/>
</dbReference>
<proteinExistence type="predicted"/>
<comment type="caution">
    <text evidence="2">The sequence shown here is derived from an EMBL/GenBank/DDBJ whole genome shotgun (WGS) entry which is preliminary data.</text>
</comment>
<name>A0A3A1Y6A7_9GAMM</name>
<gene>
    <name evidence="2" type="ORF">CKF54_03670</name>
</gene>
<evidence type="ECO:0000313" key="2">
    <source>
        <dbReference type="EMBL" id="RIY33041.1"/>
    </source>
</evidence>
<organism evidence="2 3">
    <name type="scientific">Psittacicella hinzii</name>
    <dbReference type="NCBI Taxonomy" id="2028575"/>
    <lineage>
        <taxon>Bacteria</taxon>
        <taxon>Pseudomonadati</taxon>
        <taxon>Pseudomonadota</taxon>
        <taxon>Gammaproteobacteria</taxon>
        <taxon>Pasteurellales</taxon>
        <taxon>Psittacicellaceae</taxon>
        <taxon>Psittacicella</taxon>
    </lineage>
</organism>
<evidence type="ECO:0000313" key="3">
    <source>
        <dbReference type="Proteomes" id="UP000265691"/>
    </source>
</evidence>
<protein>
    <recommendedName>
        <fullName evidence="4">Porin</fullName>
    </recommendedName>
</protein>
<reference evidence="2 3" key="1">
    <citation type="submission" date="2017-08" db="EMBL/GenBank/DDBJ databases">
        <title>Reclassification of Bisgaard taxon 37 and 44.</title>
        <authorList>
            <person name="Christensen H."/>
        </authorList>
    </citation>
    <scope>NUCLEOTIDE SEQUENCE [LARGE SCALE GENOMIC DNA]</scope>
    <source>
        <strain evidence="2 3">B96_3</strain>
    </source>
</reference>
<dbReference type="OrthoDB" id="5691198at2"/>
<evidence type="ECO:0008006" key="4">
    <source>
        <dbReference type="Google" id="ProtNLM"/>
    </source>
</evidence>
<accession>A0A3A1Y6A7</accession>
<keyword evidence="1" id="KW-0732">Signal</keyword>
<dbReference type="AlphaFoldDB" id="A0A3A1Y6A7"/>
<dbReference type="Proteomes" id="UP000265691">
    <property type="component" value="Unassembled WGS sequence"/>
</dbReference>
<feature type="signal peptide" evidence="1">
    <location>
        <begin position="1"/>
        <end position="20"/>
    </location>
</feature>
<feature type="chain" id="PRO_5017236430" description="Porin" evidence="1">
    <location>
        <begin position="21"/>
        <end position="384"/>
    </location>
</feature>
<dbReference type="EMBL" id="NRHC01000039">
    <property type="protein sequence ID" value="RIY33041.1"/>
    <property type="molecule type" value="Genomic_DNA"/>
</dbReference>
<evidence type="ECO:0000256" key="1">
    <source>
        <dbReference type="SAM" id="SignalP"/>
    </source>
</evidence>
<sequence>MKKTLVALVVAAATLGSASAYTPVYSTDKGTVYLDGYLRTHYQSFTQSRDTKVSGGSYTNTFKYDDGKSLSLRLRFALGFDTVVGEKGKFGVYARYQKDFTSTRFDNVTASSRTLQKSHNSRPVYLTVGRFYYDYDDFVRFTVGVRGEDDAAEFNQFDDALDLVPRARTAFDLVNQLDLADGADKRTFRFDFKFGENKDHYASVSYGDSKTGSSTTYYSQYAAAYDYKGFKDLELQVVGSAGHFNGAGTTASKDTYSVDFAAYYTVFADTKLSGTFGLAQSQVNGETTDYYVYNVELVNSTFKYAQPAVGYSYVDGKTKTSAGTTKDKTHTVYGRVYSEVYTYKTTNVLVGLEASYRRVVSTATTNTKTKNTYKNAVVFARYNY</sequence>